<sequence>MADWNNQSPIYLQLADRLSQNLLDGQPPEGAAMPSVRMLAAEFALNPLTVNRALQAMVDAGLLESRRGLGMFVLPQASERLRASERERFLQTEWPQLVAKLERLGISAADLTWPKESE</sequence>
<dbReference type="InterPro" id="IPR000524">
    <property type="entry name" value="Tscrpt_reg_HTH_GntR"/>
</dbReference>
<accession>A0ABS2CD66</accession>
<dbReference type="PANTHER" id="PTHR38445">
    <property type="entry name" value="HTH-TYPE TRANSCRIPTIONAL REPRESSOR YTRA"/>
    <property type="match status" value="1"/>
</dbReference>
<dbReference type="EMBL" id="WOFE01000003">
    <property type="protein sequence ID" value="MBM5571615.1"/>
    <property type="molecule type" value="Genomic_DNA"/>
</dbReference>
<dbReference type="Gene3D" id="6.10.250.1220">
    <property type="match status" value="1"/>
</dbReference>
<feature type="domain" description="HTH gntR-type" evidence="4">
    <location>
        <begin position="8"/>
        <end position="76"/>
    </location>
</feature>
<dbReference type="Pfam" id="PF00392">
    <property type="entry name" value="GntR"/>
    <property type="match status" value="1"/>
</dbReference>
<keyword evidence="6" id="KW-1185">Reference proteome</keyword>
<organism evidence="5 6">
    <name type="scientific">Deefgea chitinilytica</name>
    <dbReference type="NCBI Taxonomy" id="570276"/>
    <lineage>
        <taxon>Bacteria</taxon>
        <taxon>Pseudomonadati</taxon>
        <taxon>Pseudomonadota</taxon>
        <taxon>Betaproteobacteria</taxon>
        <taxon>Neisseriales</taxon>
        <taxon>Chitinibacteraceae</taxon>
        <taxon>Deefgea</taxon>
    </lineage>
</organism>
<name>A0ABS2CD66_9NEIS</name>
<dbReference type="Proteomes" id="UP001195660">
    <property type="component" value="Unassembled WGS sequence"/>
</dbReference>
<evidence type="ECO:0000256" key="3">
    <source>
        <dbReference type="ARBA" id="ARBA00023163"/>
    </source>
</evidence>
<dbReference type="SMART" id="SM00345">
    <property type="entry name" value="HTH_GNTR"/>
    <property type="match status" value="1"/>
</dbReference>
<dbReference type="InterPro" id="IPR036390">
    <property type="entry name" value="WH_DNA-bd_sf"/>
</dbReference>
<dbReference type="Gene3D" id="1.10.10.10">
    <property type="entry name" value="Winged helix-like DNA-binding domain superfamily/Winged helix DNA-binding domain"/>
    <property type="match status" value="1"/>
</dbReference>
<evidence type="ECO:0000256" key="1">
    <source>
        <dbReference type="ARBA" id="ARBA00023015"/>
    </source>
</evidence>
<gene>
    <name evidence="5" type="ORF">GM173_08490</name>
</gene>
<proteinExistence type="predicted"/>
<keyword evidence="3" id="KW-0804">Transcription</keyword>
<protein>
    <submittedName>
        <fullName evidence="5">GntR family transcriptional regulator</fullName>
    </submittedName>
</protein>
<keyword evidence="2" id="KW-0238">DNA-binding</keyword>
<evidence type="ECO:0000259" key="4">
    <source>
        <dbReference type="PROSITE" id="PS50949"/>
    </source>
</evidence>
<dbReference type="CDD" id="cd07377">
    <property type="entry name" value="WHTH_GntR"/>
    <property type="match status" value="1"/>
</dbReference>
<dbReference type="PANTHER" id="PTHR38445:SF10">
    <property type="entry name" value="GNTR-FAMILY TRANSCRIPTIONAL REGULATOR"/>
    <property type="match status" value="1"/>
</dbReference>
<reference evidence="5 6" key="1">
    <citation type="submission" date="2019-11" db="EMBL/GenBank/DDBJ databases">
        <title>Novel Deefgea species.</title>
        <authorList>
            <person name="Han J.-H."/>
        </authorList>
    </citation>
    <scope>NUCLEOTIDE SEQUENCE [LARGE SCALE GENOMIC DNA]</scope>
    <source>
        <strain evidence="5 6">LMG 24817</strain>
    </source>
</reference>
<dbReference type="PROSITE" id="PS50949">
    <property type="entry name" value="HTH_GNTR"/>
    <property type="match status" value="1"/>
</dbReference>
<evidence type="ECO:0000313" key="5">
    <source>
        <dbReference type="EMBL" id="MBM5571615.1"/>
    </source>
</evidence>
<comment type="caution">
    <text evidence="5">The sequence shown here is derived from an EMBL/GenBank/DDBJ whole genome shotgun (WGS) entry which is preliminary data.</text>
</comment>
<evidence type="ECO:0000256" key="2">
    <source>
        <dbReference type="ARBA" id="ARBA00023125"/>
    </source>
</evidence>
<keyword evidence="1" id="KW-0805">Transcription regulation</keyword>
<dbReference type="InterPro" id="IPR036388">
    <property type="entry name" value="WH-like_DNA-bd_sf"/>
</dbReference>
<evidence type="ECO:0000313" key="6">
    <source>
        <dbReference type="Proteomes" id="UP001195660"/>
    </source>
</evidence>
<dbReference type="RefSeq" id="WP_203570950.1">
    <property type="nucleotide sequence ID" value="NZ_WOFE01000003.1"/>
</dbReference>
<dbReference type="SUPFAM" id="SSF46785">
    <property type="entry name" value="Winged helix' DNA-binding domain"/>
    <property type="match status" value="1"/>
</dbReference>